<evidence type="ECO:0000256" key="2">
    <source>
        <dbReference type="ARBA" id="ARBA00010742"/>
    </source>
</evidence>
<comment type="similarity">
    <text evidence="2">Belongs to the bacterial solute-binding protein SsuA/TauA family.</text>
</comment>
<dbReference type="Pfam" id="PF09084">
    <property type="entry name" value="NMT1"/>
    <property type="match status" value="1"/>
</dbReference>
<dbReference type="EMBL" id="WRPA01000017">
    <property type="protein sequence ID" value="MXR70291.1"/>
    <property type="molecule type" value="Genomic_DNA"/>
</dbReference>
<evidence type="ECO:0000256" key="1">
    <source>
        <dbReference type="ARBA" id="ARBA00004418"/>
    </source>
</evidence>
<dbReference type="InterPro" id="IPR015168">
    <property type="entry name" value="SsuA/THI5"/>
</dbReference>
<keyword evidence="3" id="KW-0732">Signal</keyword>
<organism evidence="5 6">
    <name type="scientific">Shewanella insulae</name>
    <dbReference type="NCBI Taxonomy" id="2681496"/>
    <lineage>
        <taxon>Bacteria</taxon>
        <taxon>Pseudomonadati</taxon>
        <taxon>Pseudomonadota</taxon>
        <taxon>Gammaproteobacteria</taxon>
        <taxon>Alteromonadales</taxon>
        <taxon>Shewanellaceae</taxon>
        <taxon>Shewanella</taxon>
    </lineage>
</organism>
<reference evidence="5 6" key="1">
    <citation type="submission" date="2019-12" db="EMBL/GenBank/DDBJ databases">
        <title>Shewanella insulae sp. nov., isolated from a tidal flat.</title>
        <authorList>
            <person name="Yoon J.-H."/>
        </authorList>
    </citation>
    <scope>NUCLEOTIDE SEQUENCE [LARGE SCALE GENOMIC DNA]</scope>
    <source>
        <strain evidence="5 6">JBTF-M18</strain>
    </source>
</reference>
<evidence type="ECO:0000259" key="4">
    <source>
        <dbReference type="Pfam" id="PF09084"/>
    </source>
</evidence>
<feature type="domain" description="SsuA/THI5-like" evidence="4">
    <location>
        <begin position="45"/>
        <end position="251"/>
    </location>
</feature>
<dbReference type="AlphaFoldDB" id="A0A6L7I4K3"/>
<dbReference type="GO" id="GO:0042597">
    <property type="term" value="C:periplasmic space"/>
    <property type="evidence" value="ECO:0007669"/>
    <property type="project" value="UniProtKB-SubCell"/>
</dbReference>
<proteinExistence type="inferred from homology"/>
<evidence type="ECO:0000256" key="3">
    <source>
        <dbReference type="ARBA" id="ARBA00022729"/>
    </source>
</evidence>
<protein>
    <submittedName>
        <fullName evidence="5">Nitrate ABC transporter</fullName>
    </submittedName>
</protein>
<name>A0A6L7I4K3_9GAMM</name>
<comment type="caution">
    <text evidence="5">The sequence shown here is derived from an EMBL/GenBank/DDBJ whole genome shotgun (WGS) entry which is preliminary data.</text>
</comment>
<evidence type="ECO:0000313" key="5">
    <source>
        <dbReference type="EMBL" id="MXR70291.1"/>
    </source>
</evidence>
<comment type="subcellular location">
    <subcellularLocation>
        <location evidence="1">Periplasm</location>
    </subcellularLocation>
</comment>
<keyword evidence="6" id="KW-1185">Reference proteome</keyword>
<evidence type="ECO:0000313" key="6">
    <source>
        <dbReference type="Proteomes" id="UP000474778"/>
    </source>
</evidence>
<dbReference type="Gene3D" id="3.40.190.10">
    <property type="entry name" value="Periplasmic binding protein-like II"/>
    <property type="match status" value="2"/>
</dbReference>
<dbReference type="PANTHER" id="PTHR30024:SF47">
    <property type="entry name" value="TAURINE-BINDING PERIPLASMIC PROTEIN"/>
    <property type="match status" value="1"/>
</dbReference>
<dbReference type="Proteomes" id="UP000474778">
    <property type="component" value="Unassembled WGS sequence"/>
</dbReference>
<dbReference type="PANTHER" id="PTHR30024">
    <property type="entry name" value="ALIPHATIC SULFONATES-BINDING PROTEIN-RELATED"/>
    <property type="match status" value="1"/>
</dbReference>
<accession>A0A6L7I4K3</accession>
<gene>
    <name evidence="5" type="ORF">GNT65_16660</name>
</gene>
<dbReference type="SUPFAM" id="SSF53850">
    <property type="entry name" value="Periplasmic binding protein-like II"/>
    <property type="match status" value="1"/>
</dbReference>
<dbReference type="PROSITE" id="PS51257">
    <property type="entry name" value="PROKAR_LIPOPROTEIN"/>
    <property type="match status" value="1"/>
</dbReference>
<sequence>MIKEEQSMIKGIICLLVALLFAGCGQKKVEEPVTIAINPWPGYELLYLAKQKGFFEAAGANIELVQVSTLSDAQRAYLTGYVDGFASTMIEAIQVAPLGGKPIKIVLLADYSDGGDVIIAPGSIESMQALKGETIGCEVSSLGIFVLERALRLHDMQLDDVRVINVEQGAAASALGIGKIDAIVTYPPYSVEIQSSGEYRELFSTKEIPEEVLDTLSISSSVLAEHPQLVAQIHQAWQMAMDYLQQHPDDAIGIMAKREGLLAADFKAALADLKLLSREEQNKLFAQGDKLTQLGYSVCETLVKIEAIESDCGHVDELFYRAN</sequence>